<dbReference type="KEGG" id="dwd:DSCW_36320"/>
<proteinExistence type="predicted"/>
<dbReference type="SUPFAM" id="SSF54909">
    <property type="entry name" value="Dimeric alpha+beta barrel"/>
    <property type="match status" value="1"/>
</dbReference>
<dbReference type="GO" id="GO:0003824">
    <property type="term" value="F:catalytic activity"/>
    <property type="evidence" value="ECO:0007669"/>
    <property type="project" value="TreeGrafter"/>
</dbReference>
<name>A0A5K7Z680_9BACT</name>
<evidence type="ECO:0000313" key="3">
    <source>
        <dbReference type="Proteomes" id="UP000427769"/>
    </source>
</evidence>
<evidence type="ECO:0000313" key="2">
    <source>
        <dbReference type="EMBL" id="BBO76215.1"/>
    </source>
</evidence>
<evidence type="ECO:0000259" key="1">
    <source>
        <dbReference type="PROSITE" id="PS51725"/>
    </source>
</evidence>
<organism evidence="2 3">
    <name type="scientific">Desulfosarcina widdelii</name>
    <dbReference type="NCBI Taxonomy" id="947919"/>
    <lineage>
        <taxon>Bacteria</taxon>
        <taxon>Pseudomonadati</taxon>
        <taxon>Thermodesulfobacteriota</taxon>
        <taxon>Desulfobacteria</taxon>
        <taxon>Desulfobacterales</taxon>
        <taxon>Desulfosarcinaceae</taxon>
        <taxon>Desulfosarcina</taxon>
    </lineage>
</organism>
<accession>A0A5K7Z680</accession>
<dbReference type="PANTHER" id="PTHR33336">
    <property type="entry name" value="QUINOL MONOOXYGENASE YGIN-RELATED"/>
    <property type="match status" value="1"/>
</dbReference>
<reference evidence="2 3" key="1">
    <citation type="submission" date="2019-11" db="EMBL/GenBank/DDBJ databases">
        <title>Comparative genomics of hydrocarbon-degrading Desulfosarcina strains.</title>
        <authorList>
            <person name="Watanabe M."/>
            <person name="Kojima H."/>
            <person name="Fukui M."/>
        </authorList>
    </citation>
    <scope>NUCLEOTIDE SEQUENCE [LARGE SCALE GENOMIC DNA]</scope>
    <source>
        <strain evidence="2 3">PP31</strain>
    </source>
</reference>
<sequence>MIIILARINVRPEKRRELRLTFQAIVEQLRKERGCLRANFYQAAENENEFLVVEEWATHKDTNDHLASDLITVLIGAGSLMVRPPEIMIHTVNNSKKFGSDYQ</sequence>
<dbReference type="PROSITE" id="PS51725">
    <property type="entry name" value="ABM"/>
    <property type="match status" value="1"/>
</dbReference>
<dbReference type="AlphaFoldDB" id="A0A5K7Z680"/>
<gene>
    <name evidence="2" type="ORF">DSCW_36320</name>
</gene>
<dbReference type="Pfam" id="PF03992">
    <property type="entry name" value="ABM"/>
    <property type="match status" value="1"/>
</dbReference>
<dbReference type="InterPro" id="IPR007138">
    <property type="entry name" value="ABM_dom"/>
</dbReference>
<dbReference type="EMBL" id="AP021875">
    <property type="protein sequence ID" value="BBO76215.1"/>
    <property type="molecule type" value="Genomic_DNA"/>
</dbReference>
<feature type="domain" description="ABM" evidence="1">
    <location>
        <begin position="2"/>
        <end position="92"/>
    </location>
</feature>
<protein>
    <recommendedName>
        <fullName evidence="1">ABM domain-containing protein</fullName>
    </recommendedName>
</protein>
<dbReference type="RefSeq" id="WP_170302355.1">
    <property type="nucleotide sequence ID" value="NZ_AP021875.1"/>
</dbReference>
<dbReference type="Gene3D" id="3.30.70.100">
    <property type="match status" value="1"/>
</dbReference>
<dbReference type="InterPro" id="IPR011008">
    <property type="entry name" value="Dimeric_a/b-barrel"/>
</dbReference>
<dbReference type="PANTHER" id="PTHR33336:SF15">
    <property type="entry name" value="ABM DOMAIN-CONTAINING PROTEIN"/>
    <property type="match status" value="1"/>
</dbReference>
<dbReference type="InterPro" id="IPR050744">
    <property type="entry name" value="AI-2_Isomerase_LsrG"/>
</dbReference>
<dbReference type="Proteomes" id="UP000427769">
    <property type="component" value="Chromosome"/>
</dbReference>
<keyword evidence="3" id="KW-1185">Reference proteome</keyword>